<gene>
    <name evidence="2" type="ORF">Airi02_073230</name>
</gene>
<feature type="signal peptide" evidence="1">
    <location>
        <begin position="1"/>
        <end position="23"/>
    </location>
</feature>
<evidence type="ECO:0000313" key="3">
    <source>
        <dbReference type="Proteomes" id="UP001165074"/>
    </source>
</evidence>
<keyword evidence="3" id="KW-1185">Reference proteome</keyword>
<sequence length="133" mass="14874">MRRVAMTLVAGVLLTTLPPVAPAARADSGFWRSAGLPGVDAFGVYRRRPAKVTLSFFLRGPEKGGRDPAVRLTFTGRHRAAVRVVALRHGGPRRPWHTVVSANTGHLYAQECVGRWRKKRFRIGKCGGWRRRY</sequence>
<name>A0A9W6W3F8_9ACTN</name>
<protein>
    <recommendedName>
        <fullName evidence="4">Secreted protein</fullName>
    </recommendedName>
</protein>
<comment type="caution">
    <text evidence="2">The sequence shown here is derived from an EMBL/GenBank/DDBJ whole genome shotgun (WGS) entry which is preliminary data.</text>
</comment>
<dbReference type="RefSeq" id="WP_285579639.1">
    <property type="nucleotide sequence ID" value="NZ_BSTK01000013.1"/>
</dbReference>
<reference evidence="2" key="1">
    <citation type="submission" date="2023-03" db="EMBL/GenBank/DDBJ databases">
        <title>Actinoallomurus iriomotensis NBRC 103684.</title>
        <authorList>
            <person name="Ichikawa N."/>
            <person name="Sato H."/>
            <person name="Tonouchi N."/>
        </authorList>
    </citation>
    <scope>NUCLEOTIDE SEQUENCE</scope>
    <source>
        <strain evidence="2">NBRC 103684</strain>
    </source>
</reference>
<dbReference type="AlphaFoldDB" id="A0A9W6W3F8"/>
<evidence type="ECO:0000256" key="1">
    <source>
        <dbReference type="SAM" id="SignalP"/>
    </source>
</evidence>
<evidence type="ECO:0008006" key="4">
    <source>
        <dbReference type="Google" id="ProtNLM"/>
    </source>
</evidence>
<feature type="chain" id="PRO_5040983768" description="Secreted protein" evidence="1">
    <location>
        <begin position="24"/>
        <end position="133"/>
    </location>
</feature>
<keyword evidence="1" id="KW-0732">Signal</keyword>
<dbReference type="Proteomes" id="UP001165074">
    <property type="component" value="Unassembled WGS sequence"/>
</dbReference>
<organism evidence="2 3">
    <name type="scientific">Actinoallomurus iriomotensis</name>
    <dbReference type="NCBI Taxonomy" id="478107"/>
    <lineage>
        <taxon>Bacteria</taxon>
        <taxon>Bacillati</taxon>
        <taxon>Actinomycetota</taxon>
        <taxon>Actinomycetes</taxon>
        <taxon>Streptosporangiales</taxon>
        <taxon>Thermomonosporaceae</taxon>
        <taxon>Actinoallomurus</taxon>
    </lineage>
</organism>
<evidence type="ECO:0000313" key="2">
    <source>
        <dbReference type="EMBL" id="GLY89394.1"/>
    </source>
</evidence>
<proteinExistence type="predicted"/>
<accession>A0A9W6W3F8</accession>
<dbReference type="EMBL" id="BSTK01000013">
    <property type="protein sequence ID" value="GLY89394.1"/>
    <property type="molecule type" value="Genomic_DNA"/>
</dbReference>